<keyword evidence="2" id="KW-1185">Reference proteome</keyword>
<accession>A0A0N4THQ7</accession>
<sequence length="85" mass="9494">MTSDTITINAEAKQSIMTNATITETQNETLTEVISDVFYDKYNTISESNLEETNTTESLSQQLIDNNELIDEPDKMTIVSVLADD</sequence>
<protein>
    <submittedName>
        <fullName evidence="1 3">Uncharacterized protein</fullName>
    </submittedName>
</protein>
<organism evidence="3">
    <name type="scientific">Brugia pahangi</name>
    <name type="common">Filarial nematode worm</name>
    <dbReference type="NCBI Taxonomy" id="6280"/>
    <lineage>
        <taxon>Eukaryota</taxon>
        <taxon>Metazoa</taxon>
        <taxon>Ecdysozoa</taxon>
        <taxon>Nematoda</taxon>
        <taxon>Chromadorea</taxon>
        <taxon>Rhabditida</taxon>
        <taxon>Spirurina</taxon>
        <taxon>Spiruromorpha</taxon>
        <taxon>Filarioidea</taxon>
        <taxon>Onchocercidae</taxon>
        <taxon>Brugia</taxon>
    </lineage>
</organism>
<evidence type="ECO:0000313" key="1">
    <source>
        <dbReference type="EMBL" id="VDN88895.1"/>
    </source>
</evidence>
<gene>
    <name evidence="1" type="ORF">BPAG_LOCUS7709</name>
</gene>
<reference evidence="1 2" key="2">
    <citation type="submission" date="2018-11" db="EMBL/GenBank/DDBJ databases">
        <authorList>
            <consortium name="Pathogen Informatics"/>
        </authorList>
    </citation>
    <scope>NUCLEOTIDE SEQUENCE [LARGE SCALE GENOMIC DNA]</scope>
</reference>
<reference evidence="3" key="1">
    <citation type="submission" date="2017-02" db="UniProtKB">
        <authorList>
            <consortium name="WormBaseParasite"/>
        </authorList>
    </citation>
    <scope>IDENTIFICATION</scope>
</reference>
<evidence type="ECO:0000313" key="2">
    <source>
        <dbReference type="Proteomes" id="UP000278627"/>
    </source>
</evidence>
<dbReference type="AlphaFoldDB" id="A0A0N4THQ7"/>
<evidence type="ECO:0000313" key="3">
    <source>
        <dbReference type="WBParaSite" id="BPAG_0000774601-mRNA-1"/>
    </source>
</evidence>
<name>A0A0N4THQ7_BRUPA</name>
<proteinExistence type="predicted"/>
<dbReference type="EMBL" id="UZAD01009227">
    <property type="protein sequence ID" value="VDN88895.1"/>
    <property type="molecule type" value="Genomic_DNA"/>
</dbReference>
<dbReference type="Proteomes" id="UP000278627">
    <property type="component" value="Unassembled WGS sequence"/>
</dbReference>
<dbReference type="WBParaSite" id="BPAG_0000774601-mRNA-1">
    <property type="protein sequence ID" value="BPAG_0000774601-mRNA-1"/>
    <property type="gene ID" value="BPAG_0000774601"/>
</dbReference>